<sequence length="226" mass="24246">MTQPRLWNDVDDYFTALLAPPDDALAAALRDSDAAGLPHINVSPTHGKLLHLLAVIQGARRILEIGTLGGYSTIWLARALPADGSLITLEYAERHAEVARRNLARAGLDKITEVRVGPALDSLPKLADEHAENPDPFDLVFIDADKVNNPHYVEWAVRLTHPGSLIVLDNVVRGGAVVDADSDAPDVRGTRAALELFASHPKLDATAIQTVGVKGYDGLALARVLP</sequence>
<organism evidence="4 5">
    <name type="scientific">Streptomyces scabichelini</name>
    <dbReference type="NCBI Taxonomy" id="2711217"/>
    <lineage>
        <taxon>Bacteria</taxon>
        <taxon>Bacillati</taxon>
        <taxon>Actinomycetota</taxon>
        <taxon>Actinomycetes</taxon>
        <taxon>Kitasatosporales</taxon>
        <taxon>Streptomycetaceae</taxon>
        <taxon>Streptomyces</taxon>
    </lineage>
</organism>
<dbReference type="InterPro" id="IPR002935">
    <property type="entry name" value="SAM_O-MeTrfase"/>
</dbReference>
<dbReference type="CDD" id="cd02440">
    <property type="entry name" value="AdoMet_MTases"/>
    <property type="match status" value="1"/>
</dbReference>
<dbReference type="Gene3D" id="3.40.50.150">
    <property type="entry name" value="Vaccinia Virus protein VP39"/>
    <property type="match status" value="1"/>
</dbReference>
<gene>
    <name evidence="4" type="ORF">G5C60_37155</name>
</gene>
<dbReference type="GO" id="GO:0008171">
    <property type="term" value="F:O-methyltransferase activity"/>
    <property type="evidence" value="ECO:0007669"/>
    <property type="project" value="InterPro"/>
</dbReference>
<dbReference type="Proteomes" id="UP000472335">
    <property type="component" value="Unassembled WGS sequence"/>
</dbReference>
<evidence type="ECO:0000256" key="3">
    <source>
        <dbReference type="ARBA" id="ARBA00022691"/>
    </source>
</evidence>
<dbReference type="PANTHER" id="PTHR10509">
    <property type="entry name" value="O-METHYLTRANSFERASE-RELATED"/>
    <property type="match status" value="1"/>
</dbReference>
<keyword evidence="1 4" id="KW-0489">Methyltransferase</keyword>
<reference evidence="4 5" key="1">
    <citation type="submission" date="2020-02" db="EMBL/GenBank/DDBJ databases">
        <title>Whole-genome analyses of novel actinobacteria.</title>
        <authorList>
            <person name="Sahin N."/>
            <person name="Gencbay T."/>
        </authorList>
    </citation>
    <scope>NUCLEOTIDE SEQUENCE [LARGE SCALE GENOMIC DNA]</scope>
    <source>
        <strain evidence="4 5">HC44</strain>
    </source>
</reference>
<evidence type="ECO:0000313" key="5">
    <source>
        <dbReference type="Proteomes" id="UP000472335"/>
    </source>
</evidence>
<dbReference type="InterPro" id="IPR050362">
    <property type="entry name" value="Cation-dep_OMT"/>
</dbReference>
<dbReference type="InterPro" id="IPR029063">
    <property type="entry name" value="SAM-dependent_MTases_sf"/>
</dbReference>
<proteinExistence type="predicted"/>
<evidence type="ECO:0000256" key="2">
    <source>
        <dbReference type="ARBA" id="ARBA00022679"/>
    </source>
</evidence>
<accession>A0A6G4VH28</accession>
<dbReference type="PROSITE" id="PS51682">
    <property type="entry name" value="SAM_OMT_I"/>
    <property type="match status" value="1"/>
</dbReference>
<dbReference type="SUPFAM" id="SSF53335">
    <property type="entry name" value="S-adenosyl-L-methionine-dependent methyltransferases"/>
    <property type="match status" value="1"/>
</dbReference>
<keyword evidence="3" id="KW-0949">S-adenosyl-L-methionine</keyword>
<dbReference type="GO" id="GO:0008757">
    <property type="term" value="F:S-adenosylmethionine-dependent methyltransferase activity"/>
    <property type="evidence" value="ECO:0007669"/>
    <property type="project" value="TreeGrafter"/>
</dbReference>
<comment type="caution">
    <text evidence="4">The sequence shown here is derived from an EMBL/GenBank/DDBJ whole genome shotgun (WGS) entry which is preliminary data.</text>
</comment>
<keyword evidence="5" id="KW-1185">Reference proteome</keyword>
<dbReference type="Pfam" id="PF01596">
    <property type="entry name" value="Methyltransf_3"/>
    <property type="match status" value="1"/>
</dbReference>
<dbReference type="EMBL" id="JAAKZY010000169">
    <property type="protein sequence ID" value="NGO13083.1"/>
    <property type="molecule type" value="Genomic_DNA"/>
</dbReference>
<keyword evidence="2 4" id="KW-0808">Transferase</keyword>
<evidence type="ECO:0000256" key="1">
    <source>
        <dbReference type="ARBA" id="ARBA00022603"/>
    </source>
</evidence>
<protein>
    <submittedName>
        <fullName evidence="4">O-methyltransferase</fullName>
    </submittedName>
</protein>
<name>A0A6G4VH28_9ACTN</name>
<dbReference type="GO" id="GO:0032259">
    <property type="term" value="P:methylation"/>
    <property type="evidence" value="ECO:0007669"/>
    <property type="project" value="UniProtKB-KW"/>
</dbReference>
<dbReference type="AlphaFoldDB" id="A0A6G4VH28"/>
<dbReference type="PANTHER" id="PTHR10509:SF14">
    <property type="entry name" value="CAFFEOYL-COA O-METHYLTRANSFERASE 3-RELATED"/>
    <property type="match status" value="1"/>
</dbReference>
<evidence type="ECO:0000313" key="4">
    <source>
        <dbReference type="EMBL" id="NGO13083.1"/>
    </source>
</evidence>
<dbReference type="RefSeq" id="WP_165266165.1">
    <property type="nucleotide sequence ID" value="NZ_JAAKZY010000169.1"/>
</dbReference>